<evidence type="ECO:0000259" key="1">
    <source>
        <dbReference type="PROSITE" id="PS51729"/>
    </source>
</evidence>
<dbReference type="EMBL" id="JAMKFE010000001">
    <property type="protein sequence ID" value="MCM5678079.1"/>
    <property type="molecule type" value="Genomic_DNA"/>
</dbReference>
<evidence type="ECO:0000313" key="2">
    <source>
        <dbReference type="EMBL" id="MCM5678079.1"/>
    </source>
</evidence>
<keyword evidence="3" id="KW-1185">Reference proteome</keyword>
<dbReference type="CDD" id="cd04301">
    <property type="entry name" value="NAT_SF"/>
    <property type="match status" value="1"/>
</dbReference>
<gene>
    <name evidence="2" type="ORF">M8A51_00860</name>
</gene>
<dbReference type="Gene3D" id="3.40.630.30">
    <property type="match status" value="1"/>
</dbReference>
<name>A0ABT0YI66_9BURK</name>
<dbReference type="Proteomes" id="UP001165541">
    <property type="component" value="Unassembled WGS sequence"/>
</dbReference>
<evidence type="ECO:0000313" key="3">
    <source>
        <dbReference type="Proteomes" id="UP001165541"/>
    </source>
</evidence>
<reference evidence="2" key="1">
    <citation type="submission" date="2022-05" db="EMBL/GenBank/DDBJ databases">
        <title>Schlegelella sp. nov., isolated from mangrove soil.</title>
        <authorList>
            <person name="Liu Y."/>
            <person name="Ge X."/>
            <person name="Liu W."/>
        </authorList>
    </citation>
    <scope>NUCLEOTIDE SEQUENCE</scope>
    <source>
        <strain evidence="2">S2-27</strain>
    </source>
</reference>
<dbReference type="Pfam" id="PF14542">
    <property type="entry name" value="Acetyltransf_CG"/>
    <property type="match status" value="1"/>
</dbReference>
<feature type="domain" description="N-acetyltransferase" evidence="1">
    <location>
        <begin position="8"/>
        <end position="93"/>
    </location>
</feature>
<dbReference type="PANTHER" id="PTHR31435">
    <property type="entry name" value="PROTEIN NATD1"/>
    <property type="match status" value="1"/>
</dbReference>
<protein>
    <submittedName>
        <fullName evidence="2">N-acetyltransferase</fullName>
    </submittedName>
</protein>
<comment type="caution">
    <text evidence="2">The sequence shown here is derived from an EMBL/GenBank/DDBJ whole genome shotgun (WGS) entry which is preliminary data.</text>
</comment>
<dbReference type="InterPro" id="IPR016181">
    <property type="entry name" value="Acyl_CoA_acyltransferase"/>
</dbReference>
<dbReference type="PROSITE" id="PS51729">
    <property type="entry name" value="GNAT_YJDJ"/>
    <property type="match status" value="1"/>
</dbReference>
<dbReference type="InterPro" id="IPR045057">
    <property type="entry name" value="Gcn5-rel_NAT"/>
</dbReference>
<dbReference type="SUPFAM" id="SSF55729">
    <property type="entry name" value="Acyl-CoA N-acyltransferases (Nat)"/>
    <property type="match status" value="1"/>
</dbReference>
<organism evidence="2 3">
    <name type="scientific">Caldimonas mangrovi</name>
    <dbReference type="NCBI Taxonomy" id="2944811"/>
    <lineage>
        <taxon>Bacteria</taxon>
        <taxon>Pseudomonadati</taxon>
        <taxon>Pseudomonadota</taxon>
        <taxon>Betaproteobacteria</taxon>
        <taxon>Burkholderiales</taxon>
        <taxon>Sphaerotilaceae</taxon>
        <taxon>Caldimonas</taxon>
    </lineage>
</organism>
<dbReference type="RefSeq" id="WP_251776197.1">
    <property type="nucleotide sequence ID" value="NZ_JAMKFE010000001.1"/>
</dbReference>
<accession>A0ABT0YI66</accession>
<sequence>MEESVDVIHNPGAHRFEARVDGHLGLAEYRLSDSVMQMTHTEVPAALQGRGIAGMLVKQALAHAKAHGLKIDPQCPYVRSYMERRPETHELLAR</sequence>
<proteinExistence type="predicted"/>
<dbReference type="InterPro" id="IPR031165">
    <property type="entry name" value="GNAT_YJDJ"/>
</dbReference>
<dbReference type="PANTHER" id="PTHR31435:SF9">
    <property type="entry name" value="PROTEIN NATD1"/>
    <property type="match status" value="1"/>
</dbReference>